<dbReference type="OrthoDB" id="445936at2759"/>
<gene>
    <name evidence="2" type="ORF">KIPB_007568</name>
</gene>
<protein>
    <recommendedName>
        <fullName evidence="1">Piwi domain-containing protein</fullName>
    </recommendedName>
</protein>
<name>A0A9K3CZE9_9EUKA</name>
<dbReference type="GO" id="GO:0003676">
    <property type="term" value="F:nucleic acid binding"/>
    <property type="evidence" value="ECO:0007669"/>
    <property type="project" value="InterPro"/>
</dbReference>
<dbReference type="InterPro" id="IPR036397">
    <property type="entry name" value="RNaseH_sf"/>
</dbReference>
<dbReference type="SUPFAM" id="SSF53098">
    <property type="entry name" value="Ribonuclease H-like"/>
    <property type="match status" value="1"/>
</dbReference>
<dbReference type="PANTHER" id="PTHR22891">
    <property type="entry name" value="EUKARYOTIC TRANSLATION INITIATION FACTOR 2C"/>
    <property type="match status" value="1"/>
</dbReference>
<feature type="domain" description="Piwi" evidence="1">
    <location>
        <begin position="110"/>
        <end position="443"/>
    </location>
</feature>
<reference evidence="2 3" key="1">
    <citation type="journal article" date="2018" name="PLoS ONE">
        <title>The draft genome of Kipferlia bialata reveals reductive genome evolution in fornicate parasites.</title>
        <authorList>
            <person name="Tanifuji G."/>
            <person name="Takabayashi S."/>
            <person name="Kume K."/>
            <person name="Takagi M."/>
            <person name="Nakayama T."/>
            <person name="Kamikawa R."/>
            <person name="Inagaki Y."/>
            <person name="Hashimoto T."/>
        </authorList>
    </citation>
    <scope>NUCLEOTIDE SEQUENCE [LARGE SCALE GENOMIC DNA]</scope>
    <source>
        <strain evidence="2">NY0173</strain>
    </source>
</reference>
<sequence length="457" mass="50746">MAECVTLMQPKINVQGKVCTVREMGEVVWHAKLAKPLKIRRITCYTMDSCARDAQDMYKQMKETFSTWNLQPGSVSQLISLGKPCRSLPELLSLIKKNDTIDGKFRPASIYMVFIDGRGLESDNWYAQIKQMLAEKGIPSQFINMTKQRKLQRERGKICTQVCVQMLAKLGRSPWVPEMGPAVKPKLNTPGNKGIFVVGIDTFHAPLIRKPDGSTQKRSVAGIGGFWLTGGRVPQMNLCGSAVEHRARQEVMERGRGIANSTEMGQDALKQFCLDAFKMAKSLPTHLVVFRDGVAVMQEDAVRVGELAQVNEAVKEFGRGQQMCSVSFVIARKRIKQAMYDTRGVDGLKARAASNAPSGAVVTAPTMVRDPKKEWYLFSLGTSPSTARSVHYSTVQGGLDQRTLQELAFAFSHTHFTWQGPVLVPGPTQYGHHAAQLVGENFNRALKVKFHNGLLYL</sequence>
<dbReference type="InterPro" id="IPR012337">
    <property type="entry name" value="RNaseH-like_sf"/>
</dbReference>
<accession>A0A9K3CZE9</accession>
<dbReference type="PROSITE" id="PS50822">
    <property type="entry name" value="PIWI"/>
    <property type="match status" value="1"/>
</dbReference>
<dbReference type="EMBL" id="BDIP01002162">
    <property type="protein sequence ID" value="GIQ85832.1"/>
    <property type="molecule type" value="Genomic_DNA"/>
</dbReference>
<dbReference type="Gene3D" id="3.30.420.10">
    <property type="entry name" value="Ribonuclease H-like superfamily/Ribonuclease H"/>
    <property type="match status" value="1"/>
</dbReference>
<comment type="caution">
    <text evidence="2">The sequence shown here is derived from an EMBL/GenBank/DDBJ whole genome shotgun (WGS) entry which is preliminary data.</text>
</comment>
<dbReference type="AlphaFoldDB" id="A0A9K3CZE9"/>
<dbReference type="Proteomes" id="UP000265618">
    <property type="component" value="Unassembled WGS sequence"/>
</dbReference>
<dbReference type="SMART" id="SM00950">
    <property type="entry name" value="Piwi"/>
    <property type="match status" value="1"/>
</dbReference>
<proteinExistence type="predicted"/>
<keyword evidence="3" id="KW-1185">Reference proteome</keyword>
<dbReference type="Gene3D" id="3.40.50.2300">
    <property type="match status" value="1"/>
</dbReference>
<dbReference type="InterPro" id="IPR003165">
    <property type="entry name" value="Piwi"/>
</dbReference>
<dbReference type="Pfam" id="PF02171">
    <property type="entry name" value="Piwi"/>
    <property type="match status" value="1"/>
</dbReference>
<evidence type="ECO:0000313" key="2">
    <source>
        <dbReference type="EMBL" id="GIQ85832.1"/>
    </source>
</evidence>
<organism evidence="2 3">
    <name type="scientific">Kipferlia bialata</name>
    <dbReference type="NCBI Taxonomy" id="797122"/>
    <lineage>
        <taxon>Eukaryota</taxon>
        <taxon>Metamonada</taxon>
        <taxon>Carpediemonas-like organisms</taxon>
        <taxon>Kipferlia</taxon>
    </lineage>
</organism>
<evidence type="ECO:0000313" key="3">
    <source>
        <dbReference type="Proteomes" id="UP000265618"/>
    </source>
</evidence>
<evidence type="ECO:0000259" key="1">
    <source>
        <dbReference type="PROSITE" id="PS50822"/>
    </source>
</evidence>